<dbReference type="AlphaFoldDB" id="A0A8J3A965"/>
<proteinExistence type="predicted"/>
<comment type="caution">
    <text evidence="1">The sequence shown here is derived from an EMBL/GenBank/DDBJ whole genome shotgun (WGS) entry which is preliminary data.</text>
</comment>
<dbReference type="RefSeq" id="WP_130649495.1">
    <property type="nucleotide sequence ID" value="NZ_BMHA01000004.1"/>
</dbReference>
<reference evidence="1" key="2">
    <citation type="submission" date="2020-09" db="EMBL/GenBank/DDBJ databases">
        <authorList>
            <person name="Sun Q."/>
            <person name="Zhou Y."/>
        </authorList>
    </citation>
    <scope>NUCLEOTIDE SEQUENCE</scope>
    <source>
        <strain evidence="1">CGMCC 1.14988</strain>
    </source>
</reference>
<sequence length="70" mass="7291">MHGAMGQGPGTVAIACDGEGRRAVVAHRESVVRRLLASGLTPPTLAVLLPEWGPVVERVAAHRSRGADRA</sequence>
<reference evidence="1" key="1">
    <citation type="journal article" date="2014" name="Int. J. Syst. Evol. Microbiol.">
        <title>Complete genome sequence of Corynebacterium casei LMG S-19264T (=DSM 44701T), isolated from a smear-ripened cheese.</title>
        <authorList>
            <consortium name="US DOE Joint Genome Institute (JGI-PGF)"/>
            <person name="Walter F."/>
            <person name="Albersmeier A."/>
            <person name="Kalinowski J."/>
            <person name="Ruckert C."/>
        </authorList>
    </citation>
    <scope>NUCLEOTIDE SEQUENCE</scope>
    <source>
        <strain evidence="1">CGMCC 1.14988</strain>
    </source>
</reference>
<evidence type="ECO:0000313" key="2">
    <source>
        <dbReference type="Proteomes" id="UP000650511"/>
    </source>
</evidence>
<organism evidence="1 2">
    <name type="scientific">Egicoccus halophilus</name>
    <dbReference type="NCBI Taxonomy" id="1670830"/>
    <lineage>
        <taxon>Bacteria</taxon>
        <taxon>Bacillati</taxon>
        <taxon>Actinomycetota</taxon>
        <taxon>Nitriliruptoria</taxon>
        <taxon>Egicoccales</taxon>
        <taxon>Egicoccaceae</taxon>
        <taxon>Egicoccus</taxon>
    </lineage>
</organism>
<dbReference type="Proteomes" id="UP000650511">
    <property type="component" value="Unassembled WGS sequence"/>
</dbReference>
<keyword evidence="2" id="KW-1185">Reference proteome</keyword>
<protein>
    <submittedName>
        <fullName evidence="1">Uncharacterized protein</fullName>
    </submittedName>
</protein>
<dbReference type="EMBL" id="BMHA01000004">
    <property type="protein sequence ID" value="GGI05100.1"/>
    <property type="molecule type" value="Genomic_DNA"/>
</dbReference>
<gene>
    <name evidence="1" type="ORF">GCM10011354_12410</name>
</gene>
<accession>A0A8J3A965</accession>
<evidence type="ECO:0000313" key="1">
    <source>
        <dbReference type="EMBL" id="GGI05100.1"/>
    </source>
</evidence>
<name>A0A8J3A965_9ACTN</name>